<dbReference type="InterPro" id="IPR020476">
    <property type="entry name" value="Nudix_hydrolase"/>
</dbReference>
<evidence type="ECO:0000256" key="2">
    <source>
        <dbReference type="ARBA" id="ARBA00022801"/>
    </source>
</evidence>
<proteinExistence type="inferred from homology"/>
<keyword evidence="6" id="KW-1185">Reference proteome</keyword>
<dbReference type="InterPro" id="IPR015797">
    <property type="entry name" value="NUDIX_hydrolase-like_dom_sf"/>
</dbReference>
<evidence type="ECO:0000256" key="3">
    <source>
        <dbReference type="RuleBase" id="RU003476"/>
    </source>
</evidence>
<dbReference type="SUPFAM" id="SSF55811">
    <property type="entry name" value="Nudix"/>
    <property type="match status" value="1"/>
</dbReference>
<dbReference type="InterPro" id="IPR000086">
    <property type="entry name" value="NUDIX_hydrolase_dom"/>
</dbReference>
<evidence type="ECO:0000256" key="1">
    <source>
        <dbReference type="ARBA" id="ARBA00005582"/>
    </source>
</evidence>
<dbReference type="Gene3D" id="3.90.79.10">
    <property type="entry name" value="Nucleoside Triphosphate Pyrophosphohydrolase"/>
    <property type="match status" value="1"/>
</dbReference>
<organism evidence="5 6">
    <name type="scientific">Marininema halotolerans</name>
    <dbReference type="NCBI Taxonomy" id="1155944"/>
    <lineage>
        <taxon>Bacteria</taxon>
        <taxon>Bacillati</taxon>
        <taxon>Bacillota</taxon>
        <taxon>Bacilli</taxon>
        <taxon>Bacillales</taxon>
        <taxon>Thermoactinomycetaceae</taxon>
        <taxon>Marininema</taxon>
    </lineage>
</organism>
<reference evidence="6" key="1">
    <citation type="submission" date="2016-10" db="EMBL/GenBank/DDBJ databases">
        <authorList>
            <person name="Varghese N."/>
            <person name="Submissions S."/>
        </authorList>
    </citation>
    <scope>NUCLEOTIDE SEQUENCE [LARGE SCALE GENOMIC DNA]</scope>
    <source>
        <strain evidence="6">DSM 45789</strain>
    </source>
</reference>
<dbReference type="OrthoDB" id="9787880at2"/>
<dbReference type="RefSeq" id="WP_091837328.1">
    <property type="nucleotide sequence ID" value="NZ_FPAA01000007.1"/>
</dbReference>
<accession>A0A1I6SK38</accession>
<dbReference type="InterPro" id="IPR020084">
    <property type="entry name" value="NUDIX_hydrolase_CS"/>
</dbReference>
<name>A0A1I6SK38_9BACL</name>
<dbReference type="Proteomes" id="UP000198660">
    <property type="component" value="Unassembled WGS sequence"/>
</dbReference>
<dbReference type="AlphaFoldDB" id="A0A1I6SK38"/>
<dbReference type="PANTHER" id="PTHR43736">
    <property type="entry name" value="ADP-RIBOSE PYROPHOSPHATASE"/>
    <property type="match status" value="1"/>
</dbReference>
<evidence type="ECO:0000313" key="6">
    <source>
        <dbReference type="Proteomes" id="UP000198660"/>
    </source>
</evidence>
<dbReference type="PROSITE" id="PS00893">
    <property type="entry name" value="NUDIX_BOX"/>
    <property type="match status" value="1"/>
</dbReference>
<keyword evidence="2 3" id="KW-0378">Hydrolase</keyword>
<dbReference type="EMBL" id="FPAA01000007">
    <property type="protein sequence ID" value="SFS77138.1"/>
    <property type="molecule type" value="Genomic_DNA"/>
</dbReference>
<dbReference type="PROSITE" id="PS51462">
    <property type="entry name" value="NUDIX"/>
    <property type="match status" value="1"/>
</dbReference>
<gene>
    <name evidence="5" type="ORF">SAMN05444972_107145</name>
</gene>
<comment type="similarity">
    <text evidence="1 3">Belongs to the Nudix hydrolase family.</text>
</comment>
<sequence>MKIIHVVYTLIQHPETGHILMVKNRRGDSFDYSLPGGGVESSETLQQGAIREVEEETGYIIKPTGILAINEKILPEKKEHLLFITFHGSIIGGKETLTRPDEILAIEWVETSIASERMPYLPSVEALLRQQLPAPYLYEGER</sequence>
<dbReference type="PANTHER" id="PTHR43736:SF1">
    <property type="entry name" value="DIHYDRONEOPTERIN TRIPHOSPHATE DIPHOSPHATASE"/>
    <property type="match status" value="1"/>
</dbReference>
<dbReference type="Pfam" id="PF00293">
    <property type="entry name" value="NUDIX"/>
    <property type="match status" value="1"/>
</dbReference>
<dbReference type="GO" id="GO:0016787">
    <property type="term" value="F:hydrolase activity"/>
    <property type="evidence" value="ECO:0007669"/>
    <property type="project" value="UniProtKB-KW"/>
</dbReference>
<dbReference type="CDD" id="cd02883">
    <property type="entry name" value="NUDIX_Hydrolase"/>
    <property type="match status" value="1"/>
</dbReference>
<evidence type="ECO:0000259" key="4">
    <source>
        <dbReference type="PROSITE" id="PS51462"/>
    </source>
</evidence>
<feature type="domain" description="Nudix hydrolase" evidence="4">
    <location>
        <begin position="2"/>
        <end position="131"/>
    </location>
</feature>
<evidence type="ECO:0000313" key="5">
    <source>
        <dbReference type="EMBL" id="SFS77138.1"/>
    </source>
</evidence>
<dbReference type="PRINTS" id="PR00502">
    <property type="entry name" value="NUDIXFAMILY"/>
</dbReference>
<protein>
    <submittedName>
        <fullName evidence="5">8-oxo-dGTP diphosphatase</fullName>
    </submittedName>
</protein>